<dbReference type="SUPFAM" id="SSF56672">
    <property type="entry name" value="DNA/RNA polymerases"/>
    <property type="match status" value="1"/>
</dbReference>
<evidence type="ECO:0000313" key="3">
    <source>
        <dbReference type="Proteomes" id="UP000288805"/>
    </source>
</evidence>
<sequence>MPKATMKQHRTTTKELTQSHLMIQGFNQRGQRDIGMIFLELVTSELSSNILYHEVLLAIILSTRNAKLKGKVKQCKDETQKSIKSSRDQTKQEFFPGKRTDEGFNPKAYKLSAKAMYDFTSSSQLKELSPETIEVNSNPESSEDEPAKAPQAFEDEEQATVDELKELNLGTNEDLRPIYVSVLLSHSEEKSYLKLLLDYKDVFAWSYKEMSVLIPRSNNVCPKDDFPLPINELMVDVTTGHEALSFADASSGCNVSTCHAKIFDDMLHKNVECYVDDLVTIKGQALVEFLADHPILATWEISDDLPNEEIFYVDVLPSWMMFFDGERCSNNVAKYQALIIGLQMAIKMKVTSLEICGILSWWVLPPLPILQQEEINATLVFTIDNEDW</sequence>
<evidence type="ECO:0008006" key="4">
    <source>
        <dbReference type="Google" id="ProtNLM"/>
    </source>
</evidence>
<dbReference type="InterPro" id="IPR043128">
    <property type="entry name" value="Rev_trsase/Diguanyl_cyclase"/>
</dbReference>
<feature type="region of interest" description="Disordered" evidence="1">
    <location>
        <begin position="75"/>
        <end position="101"/>
    </location>
</feature>
<proteinExistence type="predicted"/>
<dbReference type="AlphaFoldDB" id="A0A438FIQ3"/>
<dbReference type="PANTHER" id="PTHR46387">
    <property type="entry name" value="POLYNUCLEOTIDYL TRANSFERASE, RIBONUCLEASE H-LIKE SUPERFAMILY PROTEIN"/>
    <property type="match status" value="1"/>
</dbReference>
<reference evidence="2 3" key="1">
    <citation type="journal article" date="2018" name="PLoS Genet.">
        <title>Population sequencing reveals clonal diversity and ancestral inbreeding in the grapevine cultivar Chardonnay.</title>
        <authorList>
            <person name="Roach M.J."/>
            <person name="Johnson D.L."/>
            <person name="Bohlmann J."/>
            <person name="van Vuuren H.J."/>
            <person name="Jones S.J."/>
            <person name="Pretorius I.S."/>
            <person name="Schmidt S.A."/>
            <person name="Borneman A.R."/>
        </authorList>
    </citation>
    <scope>NUCLEOTIDE SEQUENCE [LARGE SCALE GENOMIC DNA]</scope>
    <source>
        <strain evidence="3">cv. Chardonnay</strain>
        <tissue evidence="2">Leaf</tissue>
    </source>
</reference>
<dbReference type="PANTHER" id="PTHR46387:SF47">
    <property type="entry name" value="OS08G0481175 PROTEIN"/>
    <property type="match status" value="1"/>
</dbReference>
<evidence type="ECO:0000256" key="1">
    <source>
        <dbReference type="SAM" id="MobiDB-lite"/>
    </source>
</evidence>
<evidence type="ECO:0000313" key="2">
    <source>
        <dbReference type="EMBL" id="RVW59837.1"/>
    </source>
</evidence>
<protein>
    <recommendedName>
        <fullName evidence="4">Reverse transcriptase/retrotransposon-derived protein RNase H-like domain-containing protein</fullName>
    </recommendedName>
</protein>
<name>A0A438FIQ3_VITVI</name>
<organism evidence="2 3">
    <name type="scientific">Vitis vinifera</name>
    <name type="common">Grape</name>
    <dbReference type="NCBI Taxonomy" id="29760"/>
    <lineage>
        <taxon>Eukaryota</taxon>
        <taxon>Viridiplantae</taxon>
        <taxon>Streptophyta</taxon>
        <taxon>Embryophyta</taxon>
        <taxon>Tracheophyta</taxon>
        <taxon>Spermatophyta</taxon>
        <taxon>Magnoliopsida</taxon>
        <taxon>eudicotyledons</taxon>
        <taxon>Gunneridae</taxon>
        <taxon>Pentapetalae</taxon>
        <taxon>rosids</taxon>
        <taxon>Vitales</taxon>
        <taxon>Vitaceae</taxon>
        <taxon>Viteae</taxon>
        <taxon>Vitis</taxon>
    </lineage>
</organism>
<comment type="caution">
    <text evidence="2">The sequence shown here is derived from an EMBL/GenBank/DDBJ whole genome shotgun (WGS) entry which is preliminary data.</text>
</comment>
<accession>A0A438FIQ3</accession>
<feature type="region of interest" description="Disordered" evidence="1">
    <location>
        <begin position="128"/>
        <end position="150"/>
    </location>
</feature>
<dbReference type="Proteomes" id="UP000288805">
    <property type="component" value="Unassembled WGS sequence"/>
</dbReference>
<gene>
    <name evidence="2" type="ORF">CK203_098457</name>
</gene>
<dbReference type="EMBL" id="QGNW01000876">
    <property type="protein sequence ID" value="RVW59837.1"/>
    <property type="molecule type" value="Genomic_DNA"/>
</dbReference>
<dbReference type="Gene3D" id="3.30.70.270">
    <property type="match status" value="1"/>
</dbReference>
<dbReference type="InterPro" id="IPR043502">
    <property type="entry name" value="DNA/RNA_pol_sf"/>
</dbReference>